<dbReference type="Proteomes" id="UP000654370">
    <property type="component" value="Unassembled WGS sequence"/>
</dbReference>
<comment type="caution">
    <text evidence="7">The sequence shown here is derived from an EMBL/GenBank/DDBJ whole genome shotgun (WGS) entry which is preliminary data.</text>
</comment>
<evidence type="ECO:0000259" key="4">
    <source>
        <dbReference type="Pfam" id="PF13802"/>
    </source>
</evidence>
<dbReference type="InterPro" id="IPR033403">
    <property type="entry name" value="DUF5110"/>
</dbReference>
<dbReference type="SUPFAM" id="SSF51011">
    <property type="entry name" value="Glycosyl hydrolase domain"/>
    <property type="match status" value="1"/>
</dbReference>
<feature type="domain" description="Glycoside hydrolase family 31 N-terminal" evidence="4">
    <location>
        <begin position="28"/>
        <end position="200"/>
    </location>
</feature>
<comment type="similarity">
    <text evidence="1 2">Belongs to the glycosyl hydrolase 31 family.</text>
</comment>
<proteinExistence type="inferred from homology"/>
<dbReference type="CDD" id="cd14752">
    <property type="entry name" value="GH31_N"/>
    <property type="match status" value="1"/>
</dbReference>
<name>A0A8H7PKH7_MORIS</name>
<feature type="domain" description="Glycosyl hydrolase family 31 C-terminal" evidence="6">
    <location>
        <begin position="604"/>
        <end position="693"/>
    </location>
</feature>
<dbReference type="InterPro" id="IPR017853">
    <property type="entry name" value="GH"/>
</dbReference>
<dbReference type="EMBL" id="JAEPQZ010000012">
    <property type="protein sequence ID" value="KAG2174886.1"/>
    <property type="molecule type" value="Genomic_DNA"/>
</dbReference>
<organism evidence="7 8">
    <name type="scientific">Mortierella isabellina</name>
    <name type="common">Filamentous fungus</name>
    <name type="synonym">Umbelopsis isabellina</name>
    <dbReference type="NCBI Taxonomy" id="91625"/>
    <lineage>
        <taxon>Eukaryota</taxon>
        <taxon>Fungi</taxon>
        <taxon>Fungi incertae sedis</taxon>
        <taxon>Mucoromycota</taxon>
        <taxon>Mucoromycotina</taxon>
        <taxon>Umbelopsidomycetes</taxon>
        <taxon>Umbelopsidales</taxon>
        <taxon>Umbelopsidaceae</taxon>
        <taxon>Umbelopsis</taxon>
    </lineage>
</organism>
<evidence type="ECO:0000313" key="7">
    <source>
        <dbReference type="EMBL" id="KAG2174886.1"/>
    </source>
</evidence>
<dbReference type="AlphaFoldDB" id="A0A8H7PKH7"/>
<accession>A0A8H7PKH7</accession>
<evidence type="ECO:0000256" key="2">
    <source>
        <dbReference type="RuleBase" id="RU361185"/>
    </source>
</evidence>
<dbReference type="InterPro" id="IPR048395">
    <property type="entry name" value="Glyco_hydro_31_C"/>
</dbReference>
<feature type="domain" description="DUF5110" evidence="5">
    <location>
        <begin position="711"/>
        <end position="772"/>
    </location>
</feature>
<evidence type="ECO:0000259" key="3">
    <source>
        <dbReference type="Pfam" id="PF01055"/>
    </source>
</evidence>
<dbReference type="SUPFAM" id="SSF51445">
    <property type="entry name" value="(Trans)glycosidases"/>
    <property type="match status" value="1"/>
</dbReference>
<evidence type="ECO:0000313" key="8">
    <source>
        <dbReference type="Proteomes" id="UP000654370"/>
    </source>
</evidence>
<dbReference type="PANTHER" id="PTHR22762:SF165">
    <property type="entry name" value="PUTATIVE (AFU_ORTHOLOGUE AFUA_1G06560)-RELATED"/>
    <property type="match status" value="1"/>
</dbReference>
<dbReference type="GO" id="GO:0004553">
    <property type="term" value="F:hydrolase activity, hydrolyzing O-glycosyl compounds"/>
    <property type="evidence" value="ECO:0007669"/>
    <property type="project" value="InterPro"/>
</dbReference>
<dbReference type="Pfam" id="PF17137">
    <property type="entry name" value="DUF5110"/>
    <property type="match status" value="1"/>
</dbReference>
<dbReference type="InterPro" id="IPR000322">
    <property type="entry name" value="Glyco_hydro_31_TIM"/>
</dbReference>
<dbReference type="PANTHER" id="PTHR22762">
    <property type="entry name" value="ALPHA-GLUCOSIDASE"/>
    <property type="match status" value="1"/>
</dbReference>
<dbReference type="InterPro" id="IPR011013">
    <property type="entry name" value="Gal_mutarotase_sf_dom"/>
</dbReference>
<keyword evidence="8" id="KW-1185">Reference proteome</keyword>
<protein>
    <recommendedName>
        <fullName evidence="9">Glycoside hydrolase family 31 N-terminal domain-containing protein</fullName>
    </recommendedName>
</protein>
<dbReference type="InterPro" id="IPR025887">
    <property type="entry name" value="Glyco_hydro_31_N_dom"/>
</dbReference>
<feature type="domain" description="Glycoside hydrolase family 31 TIM barrel" evidence="3">
    <location>
        <begin position="248"/>
        <end position="595"/>
    </location>
</feature>
<evidence type="ECO:0000259" key="6">
    <source>
        <dbReference type="Pfam" id="PF21365"/>
    </source>
</evidence>
<dbReference type="Pfam" id="PF13802">
    <property type="entry name" value="Gal_mutarotas_2"/>
    <property type="match status" value="1"/>
</dbReference>
<dbReference type="Gene3D" id="3.20.20.80">
    <property type="entry name" value="Glycosidases"/>
    <property type="match status" value="1"/>
</dbReference>
<dbReference type="Pfam" id="PF21365">
    <property type="entry name" value="Glyco_hydro_31_3rd"/>
    <property type="match status" value="1"/>
</dbReference>
<dbReference type="CDD" id="cd06599">
    <property type="entry name" value="GH31_glycosidase_Aec37"/>
    <property type="match status" value="1"/>
</dbReference>
<dbReference type="Gene3D" id="2.60.40.1180">
    <property type="entry name" value="Golgi alpha-mannosidase II"/>
    <property type="match status" value="2"/>
</dbReference>
<dbReference type="OrthoDB" id="5839090at2759"/>
<keyword evidence="2" id="KW-0378">Hydrolase</keyword>
<evidence type="ECO:0008006" key="9">
    <source>
        <dbReference type="Google" id="ProtNLM"/>
    </source>
</evidence>
<dbReference type="GO" id="GO:0005975">
    <property type="term" value="P:carbohydrate metabolic process"/>
    <property type="evidence" value="ECO:0007669"/>
    <property type="project" value="InterPro"/>
</dbReference>
<dbReference type="SUPFAM" id="SSF74650">
    <property type="entry name" value="Galactose mutarotase-like"/>
    <property type="match status" value="1"/>
</dbReference>
<evidence type="ECO:0000256" key="1">
    <source>
        <dbReference type="ARBA" id="ARBA00007806"/>
    </source>
</evidence>
<gene>
    <name evidence="7" type="ORF">INT43_005948</name>
</gene>
<dbReference type="Gene3D" id="2.60.40.1760">
    <property type="entry name" value="glycosyl hydrolase (family 31)"/>
    <property type="match status" value="1"/>
</dbReference>
<dbReference type="InterPro" id="IPR013780">
    <property type="entry name" value="Glyco_hydro_b"/>
</dbReference>
<reference evidence="7" key="1">
    <citation type="submission" date="2020-12" db="EMBL/GenBank/DDBJ databases">
        <title>Metabolic potential, ecology and presence of endohyphal bacteria is reflected in genomic diversity of Mucoromycotina.</title>
        <authorList>
            <person name="Muszewska A."/>
            <person name="Okrasinska A."/>
            <person name="Steczkiewicz K."/>
            <person name="Drgas O."/>
            <person name="Orlowska M."/>
            <person name="Perlinska-Lenart U."/>
            <person name="Aleksandrzak-Piekarczyk T."/>
            <person name="Szatraj K."/>
            <person name="Zielenkiewicz U."/>
            <person name="Pilsyk S."/>
            <person name="Malc E."/>
            <person name="Mieczkowski P."/>
            <person name="Kruszewska J.S."/>
            <person name="Biernat P."/>
            <person name="Pawlowska J."/>
        </authorList>
    </citation>
    <scope>NUCLEOTIDE SEQUENCE</scope>
    <source>
        <strain evidence="7">WA0000067209</strain>
    </source>
</reference>
<keyword evidence="2" id="KW-0326">Glycosidase</keyword>
<evidence type="ECO:0000259" key="5">
    <source>
        <dbReference type="Pfam" id="PF17137"/>
    </source>
</evidence>
<dbReference type="GO" id="GO:0030246">
    <property type="term" value="F:carbohydrate binding"/>
    <property type="evidence" value="ECO:0007669"/>
    <property type="project" value="InterPro"/>
</dbReference>
<dbReference type="Pfam" id="PF01055">
    <property type="entry name" value="Glyco_hydro_31_2nd"/>
    <property type="match status" value="1"/>
</dbReference>
<sequence length="819" mass="93925">MKQVNPQNFTYDKSSSNPVRLQSGKNVIKLHVVSESIIRVQHLIPHEGCLEQTSSPDSSFDGFEVSFVTDSTLEIKTSKITVHVNYKPDFYLTWFDNQDLHTPFAEDLACRSYPYDPKTGAIWHYTRRDVNDHYYGLGERSGDLDLHGRRFRLERLDCMGYDAENMDPLYKFCPFYITLSNVSKKAHGIYYNNFTRSSFDMGNENDAMWGPYKYYNADCGPLDYYIFWGPEIKNVLQSFSDLMGKPKELPPRYSLGYLASSMAYAEVENAQEVLEGFADNCRKHDIPCDGMHLSSGYTVNEAGERCVFTWNFNRFPDPKAFTDKLRKAGIHLFANIKPWLLLSHPDYEMMRENGGYVLNDEGKPGIVQQWKGGRGTMGASSYIDFTSHAGFEYWKSKVKEQLLEYGIEGCWNDNNEFTMTDDDFSIACEKEPWVDVLHQLPTDRTCIGYVGTPLLTMLMAQSSYEAIREFWPEKRPFVITRSATPFIHQLVPQTWSGDNYTAWKTIKYNVPMGSSAAFSVFPSGYGHDVGGFGGPRPEPELFVRWVQQAIYMPRFSIHSWNTDGTVTEPWTFPEFLPIIRASIHFRYKLIPYIYNQLINFNRHGTPALRPIVYLCQDDPKTYQQSFEFMIGDALLVAPIYEPNLKQRSVYLPKTFNWYHYQTGKFYTGGQEVTVDCPIDAEGAPAFVREQSVIQLGKSMQHVGHSVDDVRSIEVWPSAGAAEYKTTFVEDDGISNKHTEAKEYTEIEIAVKSTDKTVTVDISLVHEKFKPAYDTLWFTLCSGNDNREFVWAQEGKAGNAITKTDDKNRKMIGVPMQWKA</sequence>